<dbReference type="Proteomes" id="UP001385951">
    <property type="component" value="Unassembled WGS sequence"/>
</dbReference>
<feature type="transmembrane region" description="Helical" evidence="1">
    <location>
        <begin position="7"/>
        <end position="26"/>
    </location>
</feature>
<evidence type="ECO:0000313" key="3">
    <source>
        <dbReference type="EMBL" id="KAK7680326.1"/>
    </source>
</evidence>
<dbReference type="InterPro" id="IPR045339">
    <property type="entry name" value="DUF6534"/>
</dbReference>
<feature type="transmembrane region" description="Helical" evidence="1">
    <location>
        <begin position="86"/>
        <end position="114"/>
    </location>
</feature>
<organism evidence="3 4">
    <name type="scientific">Cerrena zonata</name>
    <dbReference type="NCBI Taxonomy" id="2478898"/>
    <lineage>
        <taxon>Eukaryota</taxon>
        <taxon>Fungi</taxon>
        <taxon>Dikarya</taxon>
        <taxon>Basidiomycota</taxon>
        <taxon>Agaricomycotina</taxon>
        <taxon>Agaricomycetes</taxon>
        <taxon>Polyporales</taxon>
        <taxon>Cerrenaceae</taxon>
        <taxon>Cerrena</taxon>
    </lineage>
</organism>
<feature type="transmembrane region" description="Helical" evidence="1">
    <location>
        <begin position="120"/>
        <end position="140"/>
    </location>
</feature>
<gene>
    <name evidence="3" type="ORF">QCA50_016566</name>
</gene>
<evidence type="ECO:0000259" key="2">
    <source>
        <dbReference type="Pfam" id="PF20152"/>
    </source>
</evidence>
<dbReference type="EMBL" id="JASBNA010000050">
    <property type="protein sequence ID" value="KAK7680326.1"/>
    <property type="molecule type" value="Genomic_DNA"/>
</dbReference>
<evidence type="ECO:0000313" key="4">
    <source>
        <dbReference type="Proteomes" id="UP001385951"/>
    </source>
</evidence>
<keyword evidence="1" id="KW-1133">Transmembrane helix</keyword>
<dbReference type="AlphaFoldDB" id="A0AAW0FSI4"/>
<feature type="domain" description="DUF6534" evidence="2">
    <location>
        <begin position="58"/>
        <end position="144"/>
    </location>
</feature>
<feature type="transmembrane region" description="Helical" evidence="1">
    <location>
        <begin position="51"/>
        <end position="74"/>
    </location>
</feature>
<accession>A0AAW0FSI4</accession>
<comment type="caution">
    <text evidence="3">The sequence shown here is derived from an EMBL/GenBank/DDBJ whole genome shotgun (WGS) entry which is preliminary data.</text>
</comment>
<protein>
    <recommendedName>
        <fullName evidence="2">DUF6534 domain-containing protein</fullName>
    </recommendedName>
</protein>
<keyword evidence="4" id="KW-1185">Reference proteome</keyword>
<dbReference type="Pfam" id="PF20152">
    <property type="entry name" value="DUF6534"/>
    <property type="match status" value="1"/>
</dbReference>
<keyword evidence="1" id="KW-0812">Transmembrane</keyword>
<sequence length="208" mass="23342">MRILTKSIIVTFGMSFLFVGRYALYFNCIVDSFRYKTWPAREAGKGFKPSVISALALSMFTDIIVASTMVYYLYRRRSSFQRTQGIINQLILYFVSTSGILVMISFGVLVSYLINPDSMLYAGFLFIYARALANALFGSLNAREQLRNKLSEVVTLSGVSFSEPNTTASLQLAKCQSGLTRTLQWFRILGIPNSVLHSLSSADNNRFP</sequence>
<name>A0AAW0FSI4_9APHY</name>
<proteinExistence type="predicted"/>
<evidence type="ECO:0000256" key="1">
    <source>
        <dbReference type="SAM" id="Phobius"/>
    </source>
</evidence>
<reference evidence="3 4" key="1">
    <citation type="submission" date="2022-09" db="EMBL/GenBank/DDBJ databases">
        <authorList>
            <person name="Palmer J.M."/>
        </authorList>
    </citation>
    <scope>NUCLEOTIDE SEQUENCE [LARGE SCALE GENOMIC DNA]</scope>
    <source>
        <strain evidence="3 4">DSM 7382</strain>
    </source>
</reference>
<keyword evidence="1" id="KW-0472">Membrane</keyword>